<dbReference type="PANTHER" id="PTHR46564">
    <property type="entry name" value="TRANSPOSASE"/>
    <property type="match status" value="1"/>
</dbReference>
<comment type="caution">
    <text evidence="2">The sequence shown here is derived from an EMBL/GenBank/DDBJ whole genome shotgun (WGS) entry which is preliminary data.</text>
</comment>
<dbReference type="EMBL" id="PXOA01000749">
    <property type="protein sequence ID" value="RFU72915.1"/>
    <property type="molecule type" value="Genomic_DNA"/>
</dbReference>
<dbReference type="Pfam" id="PF13358">
    <property type="entry name" value="DDE_3"/>
    <property type="match status" value="1"/>
</dbReference>
<dbReference type="SUPFAM" id="SSF53098">
    <property type="entry name" value="Ribonuclease H-like"/>
    <property type="match status" value="1"/>
</dbReference>
<reference evidence="2 3" key="1">
    <citation type="journal article" date="2018" name="PLoS Pathog.">
        <title>Evolution of structural diversity of trichothecenes, a family of toxins produced by plant pathogenic and entomopathogenic fungi.</title>
        <authorList>
            <person name="Proctor R.H."/>
            <person name="McCormick S.P."/>
            <person name="Kim H.S."/>
            <person name="Cardoza R.E."/>
            <person name="Stanley A.M."/>
            <person name="Lindo L."/>
            <person name="Kelly A."/>
            <person name="Brown D.W."/>
            <person name="Lee T."/>
            <person name="Vaughan M.M."/>
            <person name="Alexander N.J."/>
            <person name="Busman M."/>
            <person name="Gutierrez S."/>
        </authorList>
    </citation>
    <scope>NUCLEOTIDE SEQUENCE [LARGE SCALE GENOMIC DNA]</scope>
    <source>
        <strain evidence="2 3">IBT 40837</strain>
    </source>
</reference>
<organism evidence="2 3">
    <name type="scientific">Trichoderma arundinaceum</name>
    <dbReference type="NCBI Taxonomy" id="490622"/>
    <lineage>
        <taxon>Eukaryota</taxon>
        <taxon>Fungi</taxon>
        <taxon>Dikarya</taxon>
        <taxon>Ascomycota</taxon>
        <taxon>Pezizomycotina</taxon>
        <taxon>Sordariomycetes</taxon>
        <taxon>Hypocreomycetidae</taxon>
        <taxon>Hypocreales</taxon>
        <taxon>Hypocreaceae</taxon>
        <taxon>Trichoderma</taxon>
    </lineage>
</organism>
<dbReference type="InterPro" id="IPR012337">
    <property type="entry name" value="RNaseH-like_sf"/>
</dbReference>
<name>A0A395N9X2_TRIAR</name>
<dbReference type="GO" id="GO:0003676">
    <property type="term" value="F:nucleic acid binding"/>
    <property type="evidence" value="ECO:0007669"/>
    <property type="project" value="InterPro"/>
</dbReference>
<dbReference type="STRING" id="490622.A0A395N9X2"/>
<protein>
    <submittedName>
        <fullName evidence="2">Transposase</fullName>
    </submittedName>
</protein>
<keyword evidence="3" id="KW-1185">Reference proteome</keyword>
<feature type="domain" description="Tc1-like transposase DDE" evidence="1">
    <location>
        <begin position="105"/>
        <end position="212"/>
    </location>
</feature>
<evidence type="ECO:0000259" key="1">
    <source>
        <dbReference type="Pfam" id="PF13358"/>
    </source>
</evidence>
<evidence type="ECO:0000313" key="2">
    <source>
        <dbReference type="EMBL" id="RFU72915.1"/>
    </source>
</evidence>
<accession>A0A395N9X2</accession>
<proteinExistence type="predicted"/>
<dbReference type="InterPro" id="IPR036397">
    <property type="entry name" value="RNaseH_sf"/>
</dbReference>
<sequence>MAPNLALSQQYLIDNAIISKLGGGDAPTDENLARISSSTARTVRRRRSNQVRFGTTKAPSNGVGRPRTITPNMLAALCDKLVDSPCMRLKDMVAFLRKEFGADVTRFSILPAYTQDGIIYFGIFEGSTDGEKFEEFLERLLPYCGKWPEPRSVLIIDNASIHHSERVQQLCEDAGVVLLYLPPYSPDLNPIEEFFGELKRYIQEVWDEFEELVKDDFAAFLAEAVRVVGKRKESARGHFEHAGISIEKTLNSKYF</sequence>
<dbReference type="PANTHER" id="PTHR46564:SF1">
    <property type="entry name" value="TRANSPOSASE"/>
    <property type="match status" value="1"/>
</dbReference>
<dbReference type="InterPro" id="IPR038717">
    <property type="entry name" value="Tc1-like_DDE_dom"/>
</dbReference>
<dbReference type="Proteomes" id="UP000266272">
    <property type="component" value="Unassembled WGS sequence"/>
</dbReference>
<dbReference type="OrthoDB" id="5153311at2759"/>
<gene>
    <name evidence="2" type="ORF">TARUN_9341</name>
</gene>
<dbReference type="Gene3D" id="3.30.420.10">
    <property type="entry name" value="Ribonuclease H-like superfamily/Ribonuclease H"/>
    <property type="match status" value="1"/>
</dbReference>
<evidence type="ECO:0000313" key="3">
    <source>
        <dbReference type="Proteomes" id="UP000266272"/>
    </source>
</evidence>
<dbReference type="AlphaFoldDB" id="A0A395N9X2"/>